<dbReference type="InterPro" id="IPR029063">
    <property type="entry name" value="SAM-dependent_MTases_sf"/>
</dbReference>
<dbReference type="SUPFAM" id="SSF53335">
    <property type="entry name" value="S-adenosyl-L-methionine-dependent methyltransferases"/>
    <property type="match status" value="1"/>
</dbReference>
<accession>F9U992</accession>
<organism evidence="1 2">
    <name type="scientific">Thiocapsa marina 5811</name>
    <dbReference type="NCBI Taxonomy" id="768671"/>
    <lineage>
        <taxon>Bacteria</taxon>
        <taxon>Pseudomonadati</taxon>
        <taxon>Pseudomonadota</taxon>
        <taxon>Gammaproteobacteria</taxon>
        <taxon>Chromatiales</taxon>
        <taxon>Chromatiaceae</taxon>
        <taxon>Thiocapsa</taxon>
    </lineage>
</organism>
<proteinExistence type="predicted"/>
<keyword evidence="1" id="KW-0808">Transferase</keyword>
<dbReference type="Pfam" id="PF13489">
    <property type="entry name" value="Methyltransf_23"/>
    <property type="match status" value="1"/>
</dbReference>
<dbReference type="AlphaFoldDB" id="F9U992"/>
<gene>
    <name evidence="1" type="ORF">ThimaDRAFT_1494</name>
</gene>
<protein>
    <submittedName>
        <fullName evidence="1">Methyltransferase type 12</fullName>
    </submittedName>
</protein>
<evidence type="ECO:0000313" key="2">
    <source>
        <dbReference type="Proteomes" id="UP000005459"/>
    </source>
</evidence>
<sequence length="246" mass="27678">MPTERALAEYYGNYYNSSCLSSRDDKVTFASVSRFAKHLAAKFVQYQSDSSISILDFGGGDGSISHAVAVELLKTCNRVDISVVDYTEHLIVPRDKRISISRKDNLAEISSEYSIVIASAIIEHLPKPRDTLSGLLERLKPGGVFYARTPYVVPLMTLLSPIGIKLDLTYPAHVHDLGQEFWESYFARVATPNSFRILQSKPSIVATNFREHFLTTLAAYLLKAPWYLIGRSYKFVGGWEVFVRKN</sequence>
<name>F9U992_9GAMM</name>
<dbReference type="STRING" id="768671.ThimaDRAFT_1494"/>
<dbReference type="eggNOG" id="COG2227">
    <property type="taxonomic scope" value="Bacteria"/>
</dbReference>
<dbReference type="Gene3D" id="3.40.50.150">
    <property type="entry name" value="Vaccinia Virus protein VP39"/>
    <property type="match status" value="1"/>
</dbReference>
<keyword evidence="2" id="KW-1185">Reference proteome</keyword>
<keyword evidence="1" id="KW-0489">Methyltransferase</keyword>
<evidence type="ECO:0000313" key="1">
    <source>
        <dbReference type="EMBL" id="EGV19350.1"/>
    </source>
</evidence>
<dbReference type="GO" id="GO:0032259">
    <property type="term" value="P:methylation"/>
    <property type="evidence" value="ECO:0007669"/>
    <property type="project" value="UniProtKB-KW"/>
</dbReference>
<dbReference type="RefSeq" id="WP_007192371.1">
    <property type="nucleotide sequence ID" value="NZ_AFWV01000004.1"/>
</dbReference>
<reference evidence="1 2" key="1">
    <citation type="submission" date="2011-06" db="EMBL/GenBank/DDBJ databases">
        <title>The draft genome of Thiocapsa marina 5811.</title>
        <authorList>
            <consortium name="US DOE Joint Genome Institute (JGI-PGF)"/>
            <person name="Lucas S."/>
            <person name="Han J."/>
            <person name="Cheng J.-F."/>
            <person name="Goodwin L."/>
            <person name="Pitluck S."/>
            <person name="Peters L."/>
            <person name="Land M.L."/>
            <person name="Hauser L."/>
            <person name="Vogl K."/>
            <person name="Liu Z."/>
            <person name="Imhoff J."/>
            <person name="Thiel V."/>
            <person name="Frigaard N.-U."/>
            <person name="Bryant D."/>
            <person name="Woyke T.J."/>
        </authorList>
    </citation>
    <scope>NUCLEOTIDE SEQUENCE [LARGE SCALE GENOMIC DNA]</scope>
    <source>
        <strain evidence="1 2">5811</strain>
    </source>
</reference>
<dbReference type="GO" id="GO:0008168">
    <property type="term" value="F:methyltransferase activity"/>
    <property type="evidence" value="ECO:0007669"/>
    <property type="project" value="UniProtKB-KW"/>
</dbReference>
<dbReference type="Proteomes" id="UP000005459">
    <property type="component" value="Unassembled WGS sequence"/>
</dbReference>
<dbReference type="OrthoDB" id="4697647at2"/>
<dbReference type="EMBL" id="AFWV01000004">
    <property type="protein sequence ID" value="EGV19350.1"/>
    <property type="molecule type" value="Genomic_DNA"/>
</dbReference>